<comment type="caution">
    <text evidence="1">The sequence shown here is derived from an EMBL/GenBank/DDBJ whole genome shotgun (WGS) entry which is preliminary data.</text>
</comment>
<dbReference type="Proteomes" id="UP000694240">
    <property type="component" value="Chromosome 1"/>
</dbReference>
<reference evidence="1 2" key="1">
    <citation type="submission" date="2020-12" db="EMBL/GenBank/DDBJ databases">
        <title>Concerted genomic and epigenomic changes stabilize Arabidopsis allopolyploids.</title>
        <authorList>
            <person name="Chen Z."/>
        </authorList>
    </citation>
    <scope>NUCLEOTIDE SEQUENCE [LARGE SCALE GENOMIC DNA]</scope>
    <source>
        <strain evidence="1">Allo738</strain>
        <tissue evidence="1">Leaf</tissue>
    </source>
</reference>
<gene>
    <name evidence="1" type="ORF">ISN45_At01g022390</name>
</gene>
<evidence type="ECO:0000313" key="1">
    <source>
        <dbReference type="EMBL" id="KAG7647177.1"/>
    </source>
</evidence>
<protein>
    <submittedName>
        <fullName evidence="1">Uncharacterized protein</fullName>
    </submittedName>
</protein>
<proteinExistence type="predicted"/>
<keyword evidence="2" id="KW-1185">Reference proteome</keyword>
<dbReference type="EMBL" id="JAEFBK010000001">
    <property type="protein sequence ID" value="KAG7647177.1"/>
    <property type="molecule type" value="Genomic_DNA"/>
</dbReference>
<evidence type="ECO:0000313" key="2">
    <source>
        <dbReference type="Proteomes" id="UP000694240"/>
    </source>
</evidence>
<accession>A0A8T2GIN7</accession>
<sequence>MLYGYYFFGCNHVVIDGDTVGLLHGYSFFGSNHIVVDGDIVCW</sequence>
<organism evidence="1 2">
    <name type="scientific">Arabidopsis thaliana x Arabidopsis arenosa</name>
    <dbReference type="NCBI Taxonomy" id="1240361"/>
    <lineage>
        <taxon>Eukaryota</taxon>
        <taxon>Viridiplantae</taxon>
        <taxon>Streptophyta</taxon>
        <taxon>Embryophyta</taxon>
        <taxon>Tracheophyta</taxon>
        <taxon>Spermatophyta</taxon>
        <taxon>Magnoliopsida</taxon>
        <taxon>eudicotyledons</taxon>
        <taxon>Gunneridae</taxon>
        <taxon>Pentapetalae</taxon>
        <taxon>rosids</taxon>
        <taxon>malvids</taxon>
        <taxon>Brassicales</taxon>
        <taxon>Brassicaceae</taxon>
        <taxon>Camelineae</taxon>
        <taxon>Arabidopsis</taxon>
    </lineage>
</organism>
<dbReference type="AlphaFoldDB" id="A0A8T2GIN7"/>
<name>A0A8T2GIN7_9BRAS</name>